<dbReference type="EMBL" id="CM047943">
    <property type="protein sequence ID" value="KAI9900337.1"/>
    <property type="molecule type" value="Genomic_DNA"/>
</dbReference>
<gene>
    <name evidence="1" type="ORF">N3K66_004599</name>
</gene>
<evidence type="ECO:0000313" key="2">
    <source>
        <dbReference type="Proteomes" id="UP001163324"/>
    </source>
</evidence>
<sequence>MRMPYIEAPGSQDQFSLSLHQPVPIRCGQKIPYCAAGMPGRITPKVTGYPSPVSLPADSPRPVRTPPRSADPSYPPALPPHKETSVAQALEIARESPDGAQDATVAGILEAAIQAVWERLMHDPTKSYVMSRSEFAVFNYFQHRFGQHHVATAARARYWNHARG</sequence>
<reference evidence="1" key="1">
    <citation type="submission" date="2022-10" db="EMBL/GenBank/DDBJ databases">
        <title>Complete Genome of Trichothecium roseum strain YXFP-22015, a Plant Pathogen Isolated from Citrus.</title>
        <authorList>
            <person name="Wang Y."/>
            <person name="Zhu L."/>
        </authorList>
    </citation>
    <scope>NUCLEOTIDE SEQUENCE</scope>
    <source>
        <strain evidence="1">YXFP-22015</strain>
    </source>
</reference>
<dbReference type="Proteomes" id="UP001163324">
    <property type="component" value="Chromosome 4"/>
</dbReference>
<name>A0ACC0V1U1_9HYPO</name>
<evidence type="ECO:0000313" key="1">
    <source>
        <dbReference type="EMBL" id="KAI9900337.1"/>
    </source>
</evidence>
<keyword evidence="2" id="KW-1185">Reference proteome</keyword>
<protein>
    <submittedName>
        <fullName evidence="1">Uncharacterized protein</fullName>
    </submittedName>
</protein>
<comment type="caution">
    <text evidence="1">The sequence shown here is derived from an EMBL/GenBank/DDBJ whole genome shotgun (WGS) entry which is preliminary data.</text>
</comment>
<accession>A0ACC0V1U1</accession>
<proteinExistence type="predicted"/>
<organism evidence="1 2">
    <name type="scientific">Trichothecium roseum</name>
    <dbReference type="NCBI Taxonomy" id="47278"/>
    <lineage>
        <taxon>Eukaryota</taxon>
        <taxon>Fungi</taxon>
        <taxon>Dikarya</taxon>
        <taxon>Ascomycota</taxon>
        <taxon>Pezizomycotina</taxon>
        <taxon>Sordariomycetes</taxon>
        <taxon>Hypocreomycetidae</taxon>
        <taxon>Hypocreales</taxon>
        <taxon>Hypocreales incertae sedis</taxon>
        <taxon>Trichothecium</taxon>
    </lineage>
</organism>